<dbReference type="SUPFAM" id="SSF50475">
    <property type="entry name" value="FMN-binding split barrel"/>
    <property type="match status" value="1"/>
</dbReference>
<dbReference type="EMBL" id="JAWSTH010000113">
    <property type="protein sequence ID" value="MDW5597993.1"/>
    <property type="molecule type" value="Genomic_DNA"/>
</dbReference>
<proteinExistence type="predicted"/>
<dbReference type="Proteomes" id="UP001284601">
    <property type="component" value="Unassembled WGS sequence"/>
</dbReference>
<dbReference type="InterPro" id="IPR037119">
    <property type="entry name" value="Haem_oxidase_HugZ-like_sf"/>
</dbReference>
<organism evidence="4 5">
    <name type="scientific">Conexibacter stalactiti</name>
    <dbReference type="NCBI Taxonomy" id="1940611"/>
    <lineage>
        <taxon>Bacteria</taxon>
        <taxon>Bacillati</taxon>
        <taxon>Actinomycetota</taxon>
        <taxon>Thermoleophilia</taxon>
        <taxon>Solirubrobacterales</taxon>
        <taxon>Conexibacteraceae</taxon>
        <taxon>Conexibacter</taxon>
    </lineage>
</organism>
<feature type="domain" description="DUF2470" evidence="3">
    <location>
        <begin position="191"/>
        <end position="265"/>
    </location>
</feature>
<evidence type="ECO:0000259" key="2">
    <source>
        <dbReference type="Pfam" id="PF01243"/>
    </source>
</evidence>
<evidence type="ECO:0000313" key="5">
    <source>
        <dbReference type="Proteomes" id="UP001284601"/>
    </source>
</evidence>
<feature type="region of interest" description="Disordered" evidence="1">
    <location>
        <begin position="1"/>
        <end position="36"/>
    </location>
</feature>
<dbReference type="InterPro" id="IPR012349">
    <property type="entry name" value="Split_barrel_FMN-bd"/>
</dbReference>
<sequence length="272" mass="28995">MSTLRAPNPDHAVPDGFQYFPPPLAPAEPGERRTPAEEARTLLAHSTVATLGSLSEDGTPWASMVVFGTLADGAPVIFVSTLAEHGRNLERDQRGSLMVAAPITNPDPLQSGRVTLAGRWEKPEGAREEEAREAAYKAMPYGRTYAKMGDFSLWVLNVERVRWVGGYGIMGSDDAASYKAAAVDPTAPSAAHAVAHLNDDHADALLLISQKLAGYPDATAAKASGIDRYGMDLSIDTPRGNAPFRVGFAERCDEPDGLRGATVELAKRARGV</sequence>
<dbReference type="PANTHER" id="PTHR13343">
    <property type="entry name" value="CREG1 PROTEIN"/>
    <property type="match status" value="1"/>
</dbReference>
<evidence type="ECO:0000313" key="4">
    <source>
        <dbReference type="EMBL" id="MDW5597993.1"/>
    </source>
</evidence>
<dbReference type="Pfam" id="PF10615">
    <property type="entry name" value="DUF2470"/>
    <property type="match status" value="1"/>
</dbReference>
<keyword evidence="5" id="KW-1185">Reference proteome</keyword>
<evidence type="ECO:0000256" key="1">
    <source>
        <dbReference type="SAM" id="MobiDB-lite"/>
    </source>
</evidence>
<dbReference type="InterPro" id="IPR019595">
    <property type="entry name" value="DUF2470"/>
</dbReference>
<comment type="caution">
    <text evidence="4">The sequence shown here is derived from an EMBL/GenBank/DDBJ whole genome shotgun (WGS) entry which is preliminary data.</text>
</comment>
<dbReference type="Pfam" id="PF01243">
    <property type="entry name" value="PNPOx_N"/>
    <property type="match status" value="1"/>
</dbReference>
<dbReference type="RefSeq" id="WP_318600461.1">
    <property type="nucleotide sequence ID" value="NZ_JAWSTH010000113.1"/>
</dbReference>
<dbReference type="PANTHER" id="PTHR13343:SF17">
    <property type="entry name" value="CELLULAR REPRESSOR OF E1A-STIMULATED GENES, ISOFORM A"/>
    <property type="match status" value="1"/>
</dbReference>
<dbReference type="Gene3D" id="2.30.110.10">
    <property type="entry name" value="Electron Transport, Fmn-binding Protein, Chain A"/>
    <property type="match status" value="1"/>
</dbReference>
<gene>
    <name evidence="4" type="ORF">R7226_26800</name>
</gene>
<dbReference type="InterPro" id="IPR011576">
    <property type="entry name" value="Pyridox_Oxase_N"/>
</dbReference>
<name>A0ABU4HXE0_9ACTN</name>
<feature type="domain" description="Pyridoxamine 5'-phosphate oxidase N-terminal" evidence="2">
    <location>
        <begin position="37"/>
        <end position="162"/>
    </location>
</feature>
<dbReference type="Gene3D" id="3.20.180.10">
    <property type="entry name" value="PNP-oxidase-like"/>
    <property type="match status" value="1"/>
</dbReference>
<reference evidence="5" key="1">
    <citation type="submission" date="2023-07" db="EMBL/GenBank/DDBJ databases">
        <title>Conexibacter stalactiti sp. nov., isolated from stalactites in a lava cave and emended description of the genus Conexibacter.</title>
        <authorList>
            <person name="Lee S.D."/>
        </authorList>
    </citation>
    <scope>NUCLEOTIDE SEQUENCE [LARGE SCALE GENOMIC DNA]</scope>
    <source>
        <strain evidence="5">KCTC 39840</strain>
    </source>
</reference>
<evidence type="ECO:0000259" key="3">
    <source>
        <dbReference type="Pfam" id="PF10615"/>
    </source>
</evidence>
<protein>
    <submittedName>
        <fullName evidence="4">Pyridoxamine 5'-phosphate oxidase family protein</fullName>
    </submittedName>
</protein>
<accession>A0ABU4HXE0</accession>